<dbReference type="EMBL" id="CAADRP010000102">
    <property type="protein sequence ID" value="VFU22943.1"/>
    <property type="molecule type" value="Genomic_DNA"/>
</dbReference>
<organism evidence="1">
    <name type="scientific">Salix viminalis</name>
    <name type="common">Common osier</name>
    <name type="synonym">Basket willow</name>
    <dbReference type="NCBI Taxonomy" id="40686"/>
    <lineage>
        <taxon>Eukaryota</taxon>
        <taxon>Viridiplantae</taxon>
        <taxon>Streptophyta</taxon>
        <taxon>Embryophyta</taxon>
        <taxon>Tracheophyta</taxon>
        <taxon>Spermatophyta</taxon>
        <taxon>Magnoliopsida</taxon>
        <taxon>eudicotyledons</taxon>
        <taxon>Gunneridae</taxon>
        <taxon>Pentapetalae</taxon>
        <taxon>rosids</taxon>
        <taxon>fabids</taxon>
        <taxon>Malpighiales</taxon>
        <taxon>Salicaceae</taxon>
        <taxon>Saliceae</taxon>
        <taxon>Salix</taxon>
    </lineage>
</organism>
<protein>
    <submittedName>
        <fullName evidence="1">Uncharacterized protein</fullName>
    </submittedName>
</protein>
<evidence type="ECO:0000313" key="1">
    <source>
        <dbReference type="EMBL" id="VFU22943.1"/>
    </source>
</evidence>
<dbReference type="AlphaFoldDB" id="A0A6N2KD72"/>
<accession>A0A6N2KD72</accession>
<proteinExistence type="predicted"/>
<sequence>MDKAAWNREMLNIFCDQCIKTIDMGMRPNMHFDKSDSSGKFTCATATGGCVSGRAECHGTGHWCYTASILGRAHSNLIMDKLIVISVWLMGQTDGTVFAYKGVPAKVCCTVTGSEIIQAQERTTFDELVGHKFKKYRISIATTISRMQNLHSTLMVSD</sequence>
<gene>
    <name evidence="1" type="ORF">SVIM_LOCUS28970</name>
</gene>
<reference evidence="1" key="1">
    <citation type="submission" date="2019-03" db="EMBL/GenBank/DDBJ databases">
        <authorList>
            <person name="Mank J."/>
            <person name="Almeida P."/>
        </authorList>
    </citation>
    <scope>NUCLEOTIDE SEQUENCE</scope>
    <source>
        <strain evidence="1">78183</strain>
    </source>
</reference>
<name>A0A6N2KD72_SALVM</name>